<dbReference type="SMART" id="SM00822">
    <property type="entry name" value="PKS_KR"/>
    <property type="match status" value="1"/>
</dbReference>
<evidence type="ECO:0000256" key="3">
    <source>
        <dbReference type="ARBA" id="ARBA00022679"/>
    </source>
</evidence>
<keyword evidence="1" id="KW-0596">Phosphopantetheine</keyword>
<dbReference type="InterPro" id="IPR016035">
    <property type="entry name" value="Acyl_Trfase/lysoPLipase"/>
</dbReference>
<dbReference type="SUPFAM" id="SSF54637">
    <property type="entry name" value="Thioesterase/thiol ester dehydrase-isomerase"/>
    <property type="match status" value="1"/>
</dbReference>
<feature type="domain" description="Ketosynthase family 3 (KS3)" evidence="6">
    <location>
        <begin position="2"/>
        <end position="462"/>
    </location>
</feature>
<dbReference type="InterPro" id="IPR049551">
    <property type="entry name" value="PKS_DH_C"/>
</dbReference>
<name>A0A433V9L8_9CYAN</name>
<dbReference type="InterPro" id="IPR016036">
    <property type="entry name" value="Malonyl_transacylase_ACP-bd"/>
</dbReference>
<dbReference type="InterPro" id="IPR020841">
    <property type="entry name" value="PKS_Beta-ketoAc_synthase_dom"/>
</dbReference>
<dbReference type="Gene3D" id="3.40.47.10">
    <property type="match status" value="1"/>
</dbReference>
<dbReference type="InterPro" id="IPR036736">
    <property type="entry name" value="ACP-like_sf"/>
</dbReference>
<sequence>MTFAIAIVGMACRYPDAASPIDLWSNVLAQRRSFRQIPPERLNLADYMSADRNALDCTYTTEAALIEGYEFDRVAFRVAGNTFRAADLAHWLALDVAELALADAGFSGGEGLPRDTTAVLLGNTLTGEFSRANTMRLRWPYVRRVVEAALAEQNCLPEKRWEFLNNLEAKYKAPFPIIGEETLAGNLSNTIAGRICNHFNLKGGGYTIDGACSSSLLAVTNAASALVAGDIDVAIAGGVDLSIDPFELVGFAKAGALAESEMRVYDTRSEGFFPGEGCGCVVLMRYEDAIAHSHRIYAIIRGWGVSSDGSGGITRPEVEGQMLALKRTYHRAGFGIETVSYFEGHGTGTSVGDAVELQALSRARRLATSQVAPAVIGSIKANIGHTKAAAGVAGLIKATMALHTQILPPTTGSEFAHPELTGEKPVLQVLSQGKLWSSDQPLRAGVSAMGFGGINTHIVLESPTTERRQTLTLQEYTCLTSSQDTELILIGAEDIQNLRQIIEHLLTLAPRLSRAEVIDLAASYSKNLDGRDTMPVRAAIIANSPKMLTSRLKILQSWLTEDITTRLDNNSGVFLGNSTKTPCIGFLFPGQASPTYLDGGLWSRFEWVRELYNKVSFPIENDRKSTIIAQPAIVTASTAALQTLEEMGITASIAVGHSLGEITALYWAGALDVVTLLQIATVRGKAMAAFGSSTGAMASIQAAQQEVELLKIQSDKLDISLDISQGVVIAGFNSPRQTVISGDALVVTKVVERAKAQGIKATILPVSHAFHSPMVAAAAQPLAKHLAELDFQALRRTVVSTVTGELLPQDEDLRSLLIRQVTAPVKFIQAVTKAVEGLDLLIEVGPGQVLSNLVKDFVNVPTVALDASGSSLSGLWQAVGAAFALGTPIKHKALFAGRFTRPFNLDWHPRFFTNPCELAPLSTDKKLAPLNLELESDDKNKLNHNNKQSINSKSNSKSALELLRQLVAERAELPPSSVQDSSRMLSDLHLNSITVSQLVAEAARCLKLPPPIAPTDYADASVSEIAQALEELSHSGISEQVDAQLKFPQGVDAWIRSFTVELVERSLPHRHINSIEESSWQVMAGNDYPLLGALQETFKGCPGGGIVVCLPTPDECHLDMLFASARKVLVEKATRFVLVQHGGGGASFARTLYLEAQDVNICIVDVPIAHPDAAKWIMAEALATVGYSEAHYDSSGKRFEPCLRLLPLVQPAEIPLSSNDVLLVTGGGKGIAAECALSIAQETGVRLALLGRSLPETDTVLSKNLERITAAGVHARYISVDVIDAKAVQTAVTKLEAELGKITAILHGAGTNVPQLLSSLDKKAFINTLAPKVQGARNLIAAINPKHLRLFITFGSIIANTGLRGEAHYGLANEWLALLMEKFQEQHSSCRCLNIAWSIWSGVGMGERLGRIDTLIQQGITPISPDRGIDVLRSLISHSLPKTSVVVTGRFGLMPTLKIEQSELPFLRFLESQKVYYPELELIVDIELSTHTDPYLKDHVFQGEQLFPAVMGLEAMAQVAMALAKSTEPPIFESVKFNRPVVVPDGSSVTIRIAALIQKPGQIEVVLRSTQTAFQVEHFQAICVISNSVDKTDKTSLLSTANHKLDENYALNPERDIYGAILFHSGRFRRLRGYKYLRATKCVAEIMPDTGNNWFSHYLPQTLVLGDPGARDAAIHALQACIPHATILPIGVDRLIPGIKQTSNEHFVYAQEQAQIGDTFIYDLEVTDINGCVLERWEGLRLKVIKQTVSQLWAEPLLAAYIERQIRELVPSTDVTVVIDKDPTVEHHVRSERAIKQAIGVNLPVFRRPDGKPEVLVEKVVSVAHADDLTIAVAGQETVGCDAEVVRPRTVDIWQDLLTTERFKLAEIVASYAGENLDIAATRIWAASECLKKAGAMINISLMMLDSSKDGRVVLAAGQMVIATLVTSVRGIEKPLVLALLVKNSFSGSQHANL</sequence>
<dbReference type="InterPro" id="IPR036291">
    <property type="entry name" value="NAD(P)-bd_dom_sf"/>
</dbReference>
<dbReference type="InterPro" id="IPR014043">
    <property type="entry name" value="Acyl_transferase_dom"/>
</dbReference>
<dbReference type="InterPro" id="IPR014031">
    <property type="entry name" value="Ketoacyl_synth_C"/>
</dbReference>
<dbReference type="SUPFAM" id="SSF55048">
    <property type="entry name" value="Probable ACP-binding domain of malonyl-CoA ACP transacylase"/>
    <property type="match status" value="1"/>
</dbReference>
<dbReference type="InterPro" id="IPR050091">
    <property type="entry name" value="PKS_NRPS_Biosynth_Enz"/>
</dbReference>
<dbReference type="InterPro" id="IPR013968">
    <property type="entry name" value="PKS_KR"/>
</dbReference>
<dbReference type="EMBL" id="RSCL01000015">
    <property type="protein sequence ID" value="RUT02784.1"/>
    <property type="molecule type" value="Genomic_DNA"/>
</dbReference>
<comment type="caution">
    <text evidence="8">The sequence shown here is derived from an EMBL/GenBank/DDBJ whole genome shotgun (WGS) entry which is preliminary data.</text>
</comment>
<reference evidence="8" key="2">
    <citation type="journal article" date="2019" name="Genome Biol. Evol.">
        <title>Day and night: Metabolic profiles and evolutionary relationships of six axenic non-marine cyanobacteria.</title>
        <authorList>
            <person name="Will S.E."/>
            <person name="Henke P."/>
            <person name="Boedeker C."/>
            <person name="Huang S."/>
            <person name="Brinkmann H."/>
            <person name="Rohde M."/>
            <person name="Jarek M."/>
            <person name="Friedl T."/>
            <person name="Seufert S."/>
            <person name="Schumacher M."/>
            <person name="Overmann J."/>
            <person name="Neumann-Schaal M."/>
            <person name="Petersen J."/>
        </authorList>
    </citation>
    <scope>NUCLEOTIDE SEQUENCE [LARGE SCALE GENOMIC DNA]</scope>
    <source>
        <strain evidence="8">PCC 7102</strain>
    </source>
</reference>
<feature type="region of interest" description="N-terminal hotdog fold" evidence="4">
    <location>
        <begin position="1467"/>
        <end position="1590"/>
    </location>
</feature>
<evidence type="ECO:0000313" key="8">
    <source>
        <dbReference type="EMBL" id="RUT02784.1"/>
    </source>
</evidence>
<evidence type="ECO:0000259" key="6">
    <source>
        <dbReference type="PROSITE" id="PS52004"/>
    </source>
</evidence>
<dbReference type="SUPFAM" id="SSF51735">
    <property type="entry name" value="NAD(P)-binding Rossmann-fold domains"/>
    <property type="match status" value="1"/>
</dbReference>
<keyword evidence="9" id="KW-1185">Reference proteome</keyword>
<dbReference type="InterPro" id="IPR049552">
    <property type="entry name" value="PKS_DH_N"/>
</dbReference>
<dbReference type="SMART" id="SM00825">
    <property type="entry name" value="PKS_KS"/>
    <property type="match status" value="1"/>
</dbReference>
<dbReference type="SUPFAM" id="SSF47336">
    <property type="entry name" value="ACP-like"/>
    <property type="match status" value="1"/>
</dbReference>
<evidence type="ECO:0000259" key="7">
    <source>
        <dbReference type="PROSITE" id="PS52019"/>
    </source>
</evidence>
<dbReference type="RefSeq" id="WP_127083966.1">
    <property type="nucleotide sequence ID" value="NZ_RSCL01000015.1"/>
</dbReference>
<dbReference type="Gene3D" id="3.40.366.10">
    <property type="entry name" value="Malonyl-Coenzyme A Acyl Carrier Protein, domain 2"/>
    <property type="match status" value="1"/>
</dbReference>
<dbReference type="InterPro" id="IPR042104">
    <property type="entry name" value="PKS_dehydratase_sf"/>
</dbReference>
<dbReference type="Pfam" id="PF14765">
    <property type="entry name" value="PS-DH"/>
    <property type="match status" value="1"/>
</dbReference>
<dbReference type="PROSITE" id="PS52004">
    <property type="entry name" value="KS3_2"/>
    <property type="match status" value="1"/>
</dbReference>
<protein>
    <submittedName>
        <fullName evidence="8">Polyketide synthase</fullName>
    </submittedName>
</protein>
<evidence type="ECO:0000256" key="2">
    <source>
        <dbReference type="ARBA" id="ARBA00022553"/>
    </source>
</evidence>
<dbReference type="Gene3D" id="3.10.129.110">
    <property type="entry name" value="Polyketide synthase dehydratase"/>
    <property type="match status" value="1"/>
</dbReference>
<dbReference type="SMART" id="SM00827">
    <property type="entry name" value="PKS_AT"/>
    <property type="match status" value="1"/>
</dbReference>
<dbReference type="InterPro" id="IPR001227">
    <property type="entry name" value="Ac_transferase_dom_sf"/>
</dbReference>
<dbReference type="PANTHER" id="PTHR43775">
    <property type="entry name" value="FATTY ACID SYNTHASE"/>
    <property type="match status" value="1"/>
</dbReference>
<dbReference type="Pfam" id="PF02801">
    <property type="entry name" value="Ketoacyl-synt_C"/>
    <property type="match status" value="1"/>
</dbReference>
<dbReference type="SUPFAM" id="SSF52151">
    <property type="entry name" value="FabD/lysophospholipase-like"/>
    <property type="match status" value="1"/>
</dbReference>
<dbReference type="InterPro" id="IPR049900">
    <property type="entry name" value="PKS_mFAS_DH"/>
</dbReference>
<dbReference type="GO" id="GO:0004312">
    <property type="term" value="F:fatty acid synthase activity"/>
    <property type="evidence" value="ECO:0007669"/>
    <property type="project" value="TreeGrafter"/>
</dbReference>
<dbReference type="InterPro" id="IPR057326">
    <property type="entry name" value="KR_dom"/>
</dbReference>
<dbReference type="Gene3D" id="3.40.50.720">
    <property type="entry name" value="NAD(P)-binding Rossmann-like Domain"/>
    <property type="match status" value="1"/>
</dbReference>
<dbReference type="Pfam" id="PF21089">
    <property type="entry name" value="PKS_DH_N"/>
    <property type="match status" value="1"/>
</dbReference>
<dbReference type="PROSITE" id="PS50075">
    <property type="entry name" value="CARRIER"/>
    <property type="match status" value="1"/>
</dbReference>
<evidence type="ECO:0000256" key="1">
    <source>
        <dbReference type="ARBA" id="ARBA00022450"/>
    </source>
</evidence>
<dbReference type="Pfam" id="PF00109">
    <property type="entry name" value="ketoacyl-synt"/>
    <property type="match status" value="1"/>
</dbReference>
<feature type="active site" description="Proton acceptor; for dehydratase activity" evidence="4">
    <location>
        <position position="1499"/>
    </location>
</feature>
<evidence type="ECO:0000313" key="9">
    <source>
        <dbReference type="Proteomes" id="UP000271624"/>
    </source>
</evidence>
<reference evidence="8" key="1">
    <citation type="submission" date="2018-12" db="EMBL/GenBank/DDBJ databases">
        <authorList>
            <person name="Will S."/>
            <person name="Neumann-Schaal M."/>
            <person name="Henke P."/>
        </authorList>
    </citation>
    <scope>NUCLEOTIDE SEQUENCE</scope>
    <source>
        <strain evidence="8">PCC 7102</strain>
    </source>
</reference>
<dbReference type="CDD" id="cd00833">
    <property type="entry name" value="PKS"/>
    <property type="match status" value="1"/>
</dbReference>
<dbReference type="Gene3D" id="1.10.1200.10">
    <property type="entry name" value="ACP-like"/>
    <property type="match status" value="1"/>
</dbReference>
<evidence type="ECO:0000256" key="4">
    <source>
        <dbReference type="PROSITE-ProRule" id="PRU01363"/>
    </source>
</evidence>
<dbReference type="InterPro" id="IPR014030">
    <property type="entry name" value="Ketoacyl_synth_N"/>
</dbReference>
<dbReference type="OrthoDB" id="9765680at2"/>
<dbReference type="SUPFAM" id="SSF53901">
    <property type="entry name" value="Thiolase-like"/>
    <property type="match status" value="1"/>
</dbReference>
<feature type="domain" description="PKS/mFAS DH" evidence="7">
    <location>
        <begin position="1467"/>
        <end position="1751"/>
    </location>
</feature>
<organism evidence="8 9">
    <name type="scientific">Dulcicalothrix desertica PCC 7102</name>
    <dbReference type="NCBI Taxonomy" id="232991"/>
    <lineage>
        <taxon>Bacteria</taxon>
        <taxon>Bacillati</taxon>
        <taxon>Cyanobacteriota</taxon>
        <taxon>Cyanophyceae</taxon>
        <taxon>Nostocales</taxon>
        <taxon>Calotrichaceae</taxon>
        <taxon>Dulcicalothrix</taxon>
    </lineage>
</organism>
<dbReference type="InterPro" id="IPR016039">
    <property type="entry name" value="Thiolase-like"/>
</dbReference>
<accession>A0A433V9L8</accession>
<proteinExistence type="predicted"/>
<dbReference type="Proteomes" id="UP000271624">
    <property type="component" value="Unassembled WGS sequence"/>
</dbReference>
<dbReference type="Pfam" id="PF08659">
    <property type="entry name" value="KR"/>
    <property type="match status" value="1"/>
</dbReference>
<dbReference type="CDD" id="cd08953">
    <property type="entry name" value="KR_2_SDR_x"/>
    <property type="match status" value="1"/>
</dbReference>
<dbReference type="InterPro" id="IPR009081">
    <property type="entry name" value="PP-bd_ACP"/>
</dbReference>
<feature type="region of interest" description="C-terminal hotdog fold" evidence="4">
    <location>
        <begin position="1608"/>
        <end position="1751"/>
    </location>
</feature>
<evidence type="ECO:0000259" key="5">
    <source>
        <dbReference type="PROSITE" id="PS50075"/>
    </source>
</evidence>
<feature type="active site" description="Proton donor; for dehydratase activity" evidence="4">
    <location>
        <position position="1672"/>
    </location>
</feature>
<feature type="domain" description="Carrier" evidence="5">
    <location>
        <begin position="957"/>
        <end position="1033"/>
    </location>
</feature>
<gene>
    <name evidence="8" type="ORF">DSM106972_057040</name>
</gene>
<keyword evidence="3" id="KW-0808">Transferase</keyword>
<dbReference type="Pfam" id="PF00698">
    <property type="entry name" value="Acyl_transf_1"/>
    <property type="match status" value="1"/>
</dbReference>
<dbReference type="PANTHER" id="PTHR43775:SF51">
    <property type="entry name" value="INACTIVE PHENOLPHTHIOCEROL SYNTHESIS POLYKETIDE SYNTHASE TYPE I PKS1-RELATED"/>
    <property type="match status" value="1"/>
</dbReference>
<dbReference type="GO" id="GO:0006633">
    <property type="term" value="P:fatty acid biosynthetic process"/>
    <property type="evidence" value="ECO:0007669"/>
    <property type="project" value="TreeGrafter"/>
</dbReference>
<dbReference type="PROSITE" id="PS52019">
    <property type="entry name" value="PKS_MFAS_DH"/>
    <property type="match status" value="1"/>
</dbReference>
<keyword evidence="2" id="KW-0597">Phosphoprotein</keyword>
<dbReference type="InterPro" id="IPR029069">
    <property type="entry name" value="HotDog_dom_sf"/>
</dbReference>